<evidence type="ECO:0000313" key="4">
    <source>
        <dbReference type="EMBL" id="GAF49259.1"/>
    </source>
</evidence>
<dbReference type="InterPro" id="IPR036291">
    <property type="entry name" value="NAD(P)-bd_dom_sf"/>
</dbReference>
<dbReference type="InterPro" id="IPR020904">
    <property type="entry name" value="Sc_DH/Rdtase_CS"/>
</dbReference>
<name>X0PZW3_RHOWR</name>
<dbReference type="Gene3D" id="3.40.50.720">
    <property type="entry name" value="NAD(P)-binding Rossmann-like Domain"/>
    <property type="match status" value="1"/>
</dbReference>
<dbReference type="PRINTS" id="PR00080">
    <property type="entry name" value="SDRFAMILY"/>
</dbReference>
<dbReference type="NCBIfam" id="TIGR03971">
    <property type="entry name" value="SDR_subfam_1"/>
    <property type="match status" value="1"/>
</dbReference>
<dbReference type="SUPFAM" id="SSF51735">
    <property type="entry name" value="NAD(P)-binding Rossmann-fold domains"/>
    <property type="match status" value="1"/>
</dbReference>
<dbReference type="InterPro" id="IPR002347">
    <property type="entry name" value="SDR_fam"/>
</dbReference>
<dbReference type="PANTHER" id="PTHR24321:SF8">
    <property type="entry name" value="ESTRADIOL 17-BETA-DEHYDROGENASE 8-RELATED"/>
    <property type="match status" value="1"/>
</dbReference>
<dbReference type="PRINTS" id="PR00081">
    <property type="entry name" value="GDHRDH"/>
</dbReference>
<keyword evidence="3" id="KW-0520">NAD</keyword>
<sequence length="287" mass="31001">MLMGGLIMERLSGKVALVTGAARGQGRAHAIRLASEGADIIAFDSCSAFKSTNYDPSTLADLEETAKLVEAQGRRVIWRQLDARDFPAVKDLVEEGTRELGRLDVVVLNHGICHYGYTWEVTEENWDEVISVNLTSVWKVLKAVVPFMREQGEGGSIIITSSVAGVRGNPFLAPYVCSKHALVGLTKTLANELGQNRIRVNTVLPGGVMTPMAGFDWNGEKGESNPFAGELNKPEIAATLGPIFMNALPDKWIEPDDVANTVAFLASDESKFITGTEIPVDLGSTAR</sequence>
<dbReference type="CDD" id="cd05233">
    <property type="entry name" value="SDR_c"/>
    <property type="match status" value="1"/>
</dbReference>
<dbReference type="PANTHER" id="PTHR24321">
    <property type="entry name" value="DEHYDROGENASES, SHORT CHAIN"/>
    <property type="match status" value="1"/>
</dbReference>
<proteinExistence type="inferred from homology"/>
<accession>X0PZW3</accession>
<dbReference type="AlphaFoldDB" id="X0PZW3"/>
<reference evidence="4 5" key="1">
    <citation type="submission" date="2014-02" db="EMBL/GenBank/DDBJ databases">
        <title>Whole genome shotgun sequence of Rhodococcus wratislaviensis NBRC 100605.</title>
        <authorList>
            <person name="Hosoyama A."/>
            <person name="Tsuchikane K."/>
            <person name="Yoshida I."/>
            <person name="Ohji S."/>
            <person name="Ichikawa N."/>
            <person name="Yamazoe A."/>
            <person name="Fujita N."/>
        </authorList>
    </citation>
    <scope>NUCLEOTIDE SEQUENCE [LARGE SCALE GENOMIC DNA]</scope>
    <source>
        <strain evidence="4 5">NBRC 100605</strain>
    </source>
</reference>
<dbReference type="FunFam" id="3.40.50.720:FF:000084">
    <property type="entry name" value="Short-chain dehydrogenase reductase"/>
    <property type="match status" value="1"/>
</dbReference>
<organism evidence="4 5">
    <name type="scientific">Rhodococcus wratislaviensis NBRC 100605</name>
    <dbReference type="NCBI Taxonomy" id="1219028"/>
    <lineage>
        <taxon>Bacteria</taxon>
        <taxon>Bacillati</taxon>
        <taxon>Actinomycetota</taxon>
        <taxon>Actinomycetes</taxon>
        <taxon>Mycobacteriales</taxon>
        <taxon>Nocardiaceae</taxon>
        <taxon>Rhodococcus</taxon>
    </lineage>
</organism>
<dbReference type="NCBIfam" id="NF009467">
    <property type="entry name" value="PRK12826.1-3"/>
    <property type="match status" value="1"/>
</dbReference>
<evidence type="ECO:0000256" key="2">
    <source>
        <dbReference type="ARBA" id="ARBA00023002"/>
    </source>
</evidence>
<evidence type="ECO:0000256" key="3">
    <source>
        <dbReference type="ARBA" id="ARBA00023027"/>
    </source>
</evidence>
<dbReference type="GO" id="GO:0016491">
    <property type="term" value="F:oxidoreductase activity"/>
    <property type="evidence" value="ECO:0007669"/>
    <property type="project" value="UniProtKB-KW"/>
</dbReference>
<gene>
    <name evidence="4" type="ORF">RW1_073_00080</name>
</gene>
<keyword evidence="2" id="KW-0560">Oxidoreductase</keyword>
<comment type="caution">
    <text evidence="4">The sequence shown here is derived from an EMBL/GenBank/DDBJ whole genome shotgun (WGS) entry which is preliminary data.</text>
</comment>
<protein>
    <submittedName>
        <fullName evidence="4">Putative oxidoreductase</fullName>
    </submittedName>
</protein>
<comment type="similarity">
    <text evidence="1">Belongs to the short-chain dehydrogenases/reductases (SDR) family.</text>
</comment>
<dbReference type="EMBL" id="BAWF01000073">
    <property type="protein sequence ID" value="GAF49259.1"/>
    <property type="molecule type" value="Genomic_DNA"/>
</dbReference>
<dbReference type="PROSITE" id="PS00061">
    <property type="entry name" value="ADH_SHORT"/>
    <property type="match status" value="1"/>
</dbReference>
<keyword evidence="5" id="KW-1185">Reference proteome</keyword>
<dbReference type="Proteomes" id="UP000019491">
    <property type="component" value="Unassembled WGS sequence"/>
</dbReference>
<evidence type="ECO:0000256" key="1">
    <source>
        <dbReference type="ARBA" id="ARBA00006484"/>
    </source>
</evidence>
<dbReference type="InterPro" id="IPR023985">
    <property type="entry name" value="SDR_subfam_1"/>
</dbReference>
<evidence type="ECO:0000313" key="5">
    <source>
        <dbReference type="Proteomes" id="UP000019491"/>
    </source>
</evidence>
<dbReference type="Pfam" id="PF13561">
    <property type="entry name" value="adh_short_C2"/>
    <property type="match status" value="1"/>
</dbReference>